<keyword evidence="3" id="KW-1185">Reference proteome</keyword>
<evidence type="ECO:0000313" key="2">
    <source>
        <dbReference type="EMBL" id="KAF2421228.1"/>
    </source>
</evidence>
<dbReference type="Proteomes" id="UP000800235">
    <property type="component" value="Unassembled WGS sequence"/>
</dbReference>
<dbReference type="OrthoDB" id="3691720at2759"/>
<dbReference type="AlphaFoldDB" id="A0A9P4TSZ9"/>
<feature type="compositionally biased region" description="Basic and acidic residues" evidence="1">
    <location>
        <begin position="13"/>
        <end position="48"/>
    </location>
</feature>
<dbReference type="EMBL" id="MU007099">
    <property type="protein sequence ID" value="KAF2421228.1"/>
    <property type="molecule type" value="Genomic_DNA"/>
</dbReference>
<feature type="region of interest" description="Disordered" evidence="1">
    <location>
        <begin position="433"/>
        <end position="452"/>
    </location>
</feature>
<feature type="region of interest" description="Disordered" evidence="1">
    <location>
        <begin position="1"/>
        <end position="74"/>
    </location>
</feature>
<feature type="compositionally biased region" description="Basic and acidic residues" evidence="1">
    <location>
        <begin position="58"/>
        <end position="71"/>
    </location>
</feature>
<name>A0A9P4TSZ9_9PEZI</name>
<feature type="compositionally biased region" description="Polar residues" evidence="1">
    <location>
        <begin position="184"/>
        <end position="195"/>
    </location>
</feature>
<organism evidence="2 3">
    <name type="scientific">Tothia fuscella</name>
    <dbReference type="NCBI Taxonomy" id="1048955"/>
    <lineage>
        <taxon>Eukaryota</taxon>
        <taxon>Fungi</taxon>
        <taxon>Dikarya</taxon>
        <taxon>Ascomycota</taxon>
        <taxon>Pezizomycotina</taxon>
        <taxon>Dothideomycetes</taxon>
        <taxon>Pleosporomycetidae</taxon>
        <taxon>Venturiales</taxon>
        <taxon>Cylindrosympodiaceae</taxon>
        <taxon>Tothia</taxon>
    </lineage>
</organism>
<reference evidence="2" key="1">
    <citation type="journal article" date="2020" name="Stud. Mycol.">
        <title>101 Dothideomycetes genomes: a test case for predicting lifestyles and emergence of pathogens.</title>
        <authorList>
            <person name="Haridas S."/>
            <person name="Albert R."/>
            <person name="Binder M."/>
            <person name="Bloem J."/>
            <person name="Labutti K."/>
            <person name="Salamov A."/>
            <person name="Andreopoulos B."/>
            <person name="Baker S."/>
            <person name="Barry K."/>
            <person name="Bills G."/>
            <person name="Bluhm B."/>
            <person name="Cannon C."/>
            <person name="Castanera R."/>
            <person name="Culley D."/>
            <person name="Daum C."/>
            <person name="Ezra D."/>
            <person name="Gonzalez J."/>
            <person name="Henrissat B."/>
            <person name="Kuo A."/>
            <person name="Liang C."/>
            <person name="Lipzen A."/>
            <person name="Lutzoni F."/>
            <person name="Magnuson J."/>
            <person name="Mondo S."/>
            <person name="Nolan M."/>
            <person name="Ohm R."/>
            <person name="Pangilinan J."/>
            <person name="Park H.-J."/>
            <person name="Ramirez L."/>
            <person name="Alfaro M."/>
            <person name="Sun H."/>
            <person name="Tritt A."/>
            <person name="Yoshinaga Y."/>
            <person name="Zwiers L.-H."/>
            <person name="Turgeon B."/>
            <person name="Goodwin S."/>
            <person name="Spatafora J."/>
            <person name="Crous P."/>
            <person name="Grigoriev I."/>
        </authorList>
    </citation>
    <scope>NUCLEOTIDE SEQUENCE</scope>
    <source>
        <strain evidence="2">CBS 130266</strain>
    </source>
</reference>
<gene>
    <name evidence="2" type="ORF">EJ08DRAFT_516310</name>
</gene>
<evidence type="ECO:0000313" key="3">
    <source>
        <dbReference type="Proteomes" id="UP000800235"/>
    </source>
</evidence>
<feature type="region of interest" description="Disordered" evidence="1">
    <location>
        <begin position="179"/>
        <end position="272"/>
    </location>
</feature>
<accession>A0A9P4TSZ9</accession>
<protein>
    <submittedName>
        <fullName evidence="2">Uncharacterized protein</fullName>
    </submittedName>
</protein>
<proteinExistence type="predicted"/>
<sequence>MEVTHTKTTLRRAKAEFKKQGPRIPDHELRKYERAAELEQRAGEMREKEKRKRQARRKREEKEHKEQEAKRRVGFGLATQLAGYSHTQKQMKNGMETFLTKGKIRNVETENAENTAPGMAGENIVVAAFSQAETVGQKRKRELWDVDEQPIDDENVLAHLEPRQDSSIIQLPKTPLCSKRELGINSQPQALTESMPQKEDRNPRKKKPGSSSDIISPLPNLEDFFSSSTQISRELSQQTTPIKTITKSSATTPLSTQELEITSDDLADPEGSDTRTYIEEQVTMRDFAYPLPLQKAMEETGTLNTSSIVFVNRTSKEKSKKSISFLTTSPKLTAGGFQPVEGRSFTSKYDQYGLSTQLLEDGLENTDSDTEEEDYIETIPAMVPDRDRALMPPPPARTSPKIFKPPSPTAISPQLSSIAHFGFSTQDFHDAFSSEVELSDEESKNGAGSSFEVEDLDKAFWDEAILTSV</sequence>
<evidence type="ECO:0000256" key="1">
    <source>
        <dbReference type="SAM" id="MobiDB-lite"/>
    </source>
</evidence>
<feature type="compositionally biased region" description="Acidic residues" evidence="1">
    <location>
        <begin position="261"/>
        <end position="271"/>
    </location>
</feature>
<feature type="compositionally biased region" description="Polar residues" evidence="1">
    <location>
        <begin position="225"/>
        <end position="260"/>
    </location>
</feature>
<comment type="caution">
    <text evidence="2">The sequence shown here is derived from an EMBL/GenBank/DDBJ whole genome shotgun (WGS) entry which is preliminary data.</text>
</comment>